<keyword evidence="19" id="KW-1185">Reference proteome</keyword>
<comment type="subcellular location">
    <subcellularLocation>
        <location evidence="1">Cell membrane</location>
        <topology evidence="1">Single-pass type I membrane protein</topology>
    </subcellularLocation>
</comment>
<keyword evidence="5" id="KW-0812">Transmembrane</keyword>
<accession>A0A388TFR7</accession>
<keyword evidence="14" id="KW-0675">Receptor</keyword>
<evidence type="ECO:0000256" key="8">
    <source>
        <dbReference type="ARBA" id="ARBA00022777"/>
    </source>
</evidence>
<dbReference type="AlphaFoldDB" id="A0A388TFR7"/>
<evidence type="ECO:0000256" key="11">
    <source>
        <dbReference type="ARBA" id="ARBA00023136"/>
    </source>
</evidence>
<feature type="domain" description="ALK/LTK-like glycine-rich" evidence="17">
    <location>
        <begin position="215"/>
        <end position="381"/>
    </location>
</feature>
<feature type="compositionally biased region" description="Pro residues" evidence="16">
    <location>
        <begin position="179"/>
        <end position="192"/>
    </location>
</feature>
<dbReference type="Pfam" id="PF12810">
    <property type="entry name" value="ALK_LTK_GRD"/>
    <property type="match status" value="1"/>
</dbReference>
<evidence type="ECO:0000256" key="15">
    <source>
        <dbReference type="ARBA" id="ARBA00023180"/>
    </source>
</evidence>
<keyword evidence="6" id="KW-0732">Signal</keyword>
<keyword evidence="13" id="KW-1015">Disulfide bond</keyword>
<evidence type="ECO:0000256" key="9">
    <source>
        <dbReference type="ARBA" id="ARBA00022840"/>
    </source>
</evidence>
<evidence type="ECO:0000256" key="5">
    <source>
        <dbReference type="ARBA" id="ARBA00022692"/>
    </source>
</evidence>
<evidence type="ECO:0000259" key="17">
    <source>
        <dbReference type="Pfam" id="PF12810"/>
    </source>
</evidence>
<dbReference type="GO" id="GO:0005524">
    <property type="term" value="F:ATP binding"/>
    <property type="evidence" value="ECO:0007669"/>
    <property type="project" value="UniProtKB-KW"/>
</dbReference>
<evidence type="ECO:0000256" key="4">
    <source>
        <dbReference type="ARBA" id="ARBA00022679"/>
    </source>
</evidence>
<keyword evidence="4" id="KW-0808">Transferase</keyword>
<name>A0A388TFR7_9BACT</name>
<keyword evidence="12" id="KW-0829">Tyrosine-protein kinase</keyword>
<comment type="caution">
    <text evidence="18">The sequence shown here is derived from an EMBL/GenBank/DDBJ whole genome shotgun (WGS) entry which is preliminary data.</text>
</comment>
<dbReference type="Proteomes" id="UP000275925">
    <property type="component" value="Unassembled WGS sequence"/>
</dbReference>
<evidence type="ECO:0000256" key="2">
    <source>
        <dbReference type="ARBA" id="ARBA00011902"/>
    </source>
</evidence>
<evidence type="ECO:0000256" key="6">
    <source>
        <dbReference type="ARBA" id="ARBA00022729"/>
    </source>
</evidence>
<evidence type="ECO:0000256" key="10">
    <source>
        <dbReference type="ARBA" id="ARBA00022989"/>
    </source>
</evidence>
<proteinExistence type="predicted"/>
<protein>
    <recommendedName>
        <fullName evidence="2">receptor protein-tyrosine kinase</fullName>
        <ecNumber evidence="2">2.7.10.1</ecNumber>
    </recommendedName>
</protein>
<evidence type="ECO:0000256" key="12">
    <source>
        <dbReference type="ARBA" id="ARBA00023137"/>
    </source>
</evidence>
<evidence type="ECO:0000313" key="19">
    <source>
        <dbReference type="Proteomes" id="UP000275925"/>
    </source>
</evidence>
<evidence type="ECO:0000313" key="18">
    <source>
        <dbReference type="EMBL" id="GBR75597.1"/>
    </source>
</evidence>
<keyword evidence="8" id="KW-0418">Kinase</keyword>
<evidence type="ECO:0000256" key="7">
    <source>
        <dbReference type="ARBA" id="ARBA00022741"/>
    </source>
</evidence>
<dbReference type="GO" id="GO:0004714">
    <property type="term" value="F:transmembrane receptor protein tyrosine kinase activity"/>
    <property type="evidence" value="ECO:0007669"/>
    <property type="project" value="UniProtKB-EC"/>
</dbReference>
<organism evidence="18 19">
    <name type="scientific">Candidatus Termititenax persephonae</name>
    <dbReference type="NCBI Taxonomy" id="2218525"/>
    <lineage>
        <taxon>Bacteria</taxon>
        <taxon>Bacillati</taxon>
        <taxon>Candidatus Margulisiibacteriota</taxon>
        <taxon>Candidatus Termititenacia</taxon>
        <taxon>Candidatus Termititenacales</taxon>
        <taxon>Candidatus Termititenacaceae</taxon>
        <taxon>Candidatus Termititenax</taxon>
    </lineage>
</organism>
<evidence type="ECO:0000256" key="16">
    <source>
        <dbReference type="SAM" id="MobiDB-lite"/>
    </source>
</evidence>
<keyword evidence="10" id="KW-1133">Transmembrane helix</keyword>
<evidence type="ECO:0000256" key="1">
    <source>
        <dbReference type="ARBA" id="ARBA00004251"/>
    </source>
</evidence>
<keyword evidence="7" id="KW-0547">Nucleotide-binding</keyword>
<dbReference type="EMBL" id="BGZO01000004">
    <property type="protein sequence ID" value="GBR75597.1"/>
    <property type="molecule type" value="Genomic_DNA"/>
</dbReference>
<feature type="region of interest" description="Disordered" evidence="16">
    <location>
        <begin position="175"/>
        <end position="194"/>
    </location>
</feature>
<keyword evidence="9" id="KW-0067">ATP-binding</keyword>
<evidence type="ECO:0000256" key="13">
    <source>
        <dbReference type="ARBA" id="ARBA00023157"/>
    </source>
</evidence>
<gene>
    <name evidence="18" type="ORF">NO2_0255</name>
</gene>
<evidence type="ECO:0000256" key="14">
    <source>
        <dbReference type="ARBA" id="ARBA00023170"/>
    </source>
</evidence>
<dbReference type="InterPro" id="IPR055163">
    <property type="entry name" value="ALK/LTK-like_GRD"/>
</dbReference>
<reference evidence="18 19" key="1">
    <citation type="journal article" date="2019" name="ISME J.">
        <title>Genome analyses of uncultured TG2/ZB3 bacteria in 'Margulisbacteria' specifically attached to ectosymbiotic spirochetes of protists in the termite gut.</title>
        <authorList>
            <person name="Utami Y.D."/>
            <person name="Kuwahara H."/>
            <person name="Igai K."/>
            <person name="Murakami T."/>
            <person name="Sugaya K."/>
            <person name="Morikawa T."/>
            <person name="Nagura Y."/>
            <person name="Yuki M."/>
            <person name="Deevong P."/>
            <person name="Inoue T."/>
            <person name="Kihara K."/>
            <person name="Lo N."/>
            <person name="Yamada A."/>
            <person name="Ohkuma M."/>
            <person name="Hongoh Y."/>
        </authorList>
    </citation>
    <scope>NUCLEOTIDE SEQUENCE [LARGE SCALE GENOMIC DNA]</scope>
    <source>
        <strain evidence="18">NkOx7-02</strain>
    </source>
</reference>
<dbReference type="EC" id="2.7.10.1" evidence="2"/>
<keyword evidence="11" id="KW-0472">Membrane</keyword>
<dbReference type="GO" id="GO:0005886">
    <property type="term" value="C:plasma membrane"/>
    <property type="evidence" value="ECO:0007669"/>
    <property type="project" value="UniProtKB-SubCell"/>
</dbReference>
<sequence>MARNSYSDSYNGITAGNRAKASDINNALAKMQNVSDKLTSATTNADSYASFTANSANHNMYPSAKLLHMVKGHLDSLIPSKADDSTVAHLAGSEDIYGQKHFSVAPTVPTKGNIPANANGTTIPTTQAQVYAVNNANLELTSNRVDSSAWNNNNTSMTKYPTCRAVQAAIDSIDASGFPTPPDPPPPTPAPTLGPAAPSTKFIFTGDVQIFTVPEDGTYRLEVCGAQGGNVNNYFGGKGGYTKCNISLTTGNTLYVYVGGQGGYNGGGVSTGNGKGTLYGGGATDIRLGGQNLTNRIIVAGGGGGAGSSIDGGPGNDDSHINSSLGIGSSYGHGCSNNVGAGGGGLHGGLSGSDSGGAIAKGYGGSGGFVGNATDGSAETGIREGDGIARITLLSEGPLWVPDEGPLWEDGILAEETL</sequence>
<evidence type="ECO:0000256" key="3">
    <source>
        <dbReference type="ARBA" id="ARBA00022475"/>
    </source>
</evidence>
<keyword evidence="15" id="KW-0325">Glycoprotein</keyword>
<keyword evidence="3" id="KW-1003">Cell membrane</keyword>